<gene>
    <name evidence="1" type="ORF">PMEA_00016050</name>
</gene>
<dbReference type="EMBL" id="CALNXJ010000029">
    <property type="protein sequence ID" value="CAH3135166.1"/>
    <property type="molecule type" value="Genomic_DNA"/>
</dbReference>
<proteinExistence type="predicted"/>
<dbReference type="Proteomes" id="UP001159428">
    <property type="component" value="Unassembled WGS sequence"/>
</dbReference>
<organism evidence="1 2">
    <name type="scientific">Pocillopora meandrina</name>
    <dbReference type="NCBI Taxonomy" id="46732"/>
    <lineage>
        <taxon>Eukaryota</taxon>
        <taxon>Metazoa</taxon>
        <taxon>Cnidaria</taxon>
        <taxon>Anthozoa</taxon>
        <taxon>Hexacorallia</taxon>
        <taxon>Scleractinia</taxon>
        <taxon>Astrocoeniina</taxon>
        <taxon>Pocilloporidae</taxon>
        <taxon>Pocillopora</taxon>
    </lineage>
</organism>
<feature type="non-terminal residue" evidence="1">
    <location>
        <position position="1"/>
    </location>
</feature>
<protein>
    <recommendedName>
        <fullName evidence="3">Tick transposon</fullName>
    </recommendedName>
</protein>
<evidence type="ECO:0000313" key="1">
    <source>
        <dbReference type="EMBL" id="CAH3135166.1"/>
    </source>
</evidence>
<name>A0AAU9X304_9CNID</name>
<comment type="caution">
    <text evidence="1">The sequence shown here is derived from an EMBL/GenBank/DDBJ whole genome shotgun (WGS) entry which is preliminary data.</text>
</comment>
<evidence type="ECO:0008006" key="3">
    <source>
        <dbReference type="Google" id="ProtNLM"/>
    </source>
</evidence>
<evidence type="ECO:0000313" key="2">
    <source>
        <dbReference type="Proteomes" id="UP001159428"/>
    </source>
</evidence>
<sequence>LCGCSVGKYLFIKSKQVVFSLNNCIRCMFFAYSRESSHVFYKLLDILNIVKLSTCPLAHKILNNYSSIPFLFYDSLRTVSSLHKYNARYASKSIFIDQKFNTVKFTFVYVASKFWETVPTNWKRLSIHGFKKRYKYHPLKYQS</sequence>
<reference evidence="1 2" key="1">
    <citation type="submission" date="2022-05" db="EMBL/GenBank/DDBJ databases">
        <authorList>
            <consortium name="Genoscope - CEA"/>
            <person name="William W."/>
        </authorList>
    </citation>
    <scope>NUCLEOTIDE SEQUENCE [LARGE SCALE GENOMIC DNA]</scope>
</reference>
<keyword evidence="2" id="KW-1185">Reference proteome</keyword>
<dbReference type="AlphaFoldDB" id="A0AAU9X304"/>
<accession>A0AAU9X304</accession>